<dbReference type="EMBL" id="JASCXX010000001">
    <property type="protein sequence ID" value="MDI6447478.1"/>
    <property type="molecule type" value="Genomic_DNA"/>
</dbReference>
<proteinExistence type="predicted"/>
<evidence type="ECO:0000313" key="8">
    <source>
        <dbReference type="EMBL" id="MDI6447478.1"/>
    </source>
</evidence>
<dbReference type="InterPro" id="IPR017896">
    <property type="entry name" value="4Fe4S_Fe-S-bd"/>
</dbReference>
<evidence type="ECO:0000256" key="3">
    <source>
        <dbReference type="ARBA" id="ARBA00022737"/>
    </source>
</evidence>
<dbReference type="PRINTS" id="PR00419">
    <property type="entry name" value="ADXRDTASE"/>
</dbReference>
<dbReference type="Proteomes" id="UP001431776">
    <property type="component" value="Unassembled WGS sequence"/>
</dbReference>
<dbReference type="PROSITE" id="PS51379">
    <property type="entry name" value="4FE4S_FER_2"/>
    <property type="match status" value="1"/>
</dbReference>
<dbReference type="Pfam" id="PF13450">
    <property type="entry name" value="NAD_binding_8"/>
    <property type="match status" value="1"/>
</dbReference>
<evidence type="ECO:0000259" key="7">
    <source>
        <dbReference type="PROSITE" id="PS51379"/>
    </source>
</evidence>
<feature type="domain" description="4Fe-4S ferredoxin-type" evidence="7">
    <location>
        <begin position="490"/>
        <end position="519"/>
    </location>
</feature>
<dbReference type="RefSeq" id="WP_349242888.1">
    <property type="nucleotide sequence ID" value="NZ_JASCXX010000001.1"/>
</dbReference>
<evidence type="ECO:0000259" key="6">
    <source>
        <dbReference type="PROSITE" id="PS51085"/>
    </source>
</evidence>
<dbReference type="Pfam" id="PF13510">
    <property type="entry name" value="Fer2_4"/>
    <property type="match status" value="1"/>
</dbReference>
<dbReference type="CDD" id="cd00207">
    <property type="entry name" value="fer2"/>
    <property type="match status" value="1"/>
</dbReference>
<sequence length="528" mass="56837">MPKLTIDGREVEVDPGATILDAAEKLGIEIPTMCYLRGHEATTSCMVCVVKVVGSRGLVPSCGTPACDGMQVESATEEVRDARRSALELLLSDHVGDCVGPCVMGCPAHMDIPQMIRQIAVGQLADAIATVKRDIALPAVLGRICPAPCENVCRRAQHDQAVSICLLKRHVADVDLSSDEPYTPQCAEANGKRVAIIGAGPAGLAAAYYLQQEGFECVVVDEHDEPGGMLRYGVPDGKLPHDVLAREIAQIEKLGVRFRLGIRVGKAISMDEVRKQFDAVFVAVGEMNEGDAESLHLDPSDKIEVDGATYVTHVPGVFAGGDAVRRRRMAVRAVADGKEAARSIAQYLADQEVIGPERRFNSRMGKVSESEMAIFLQSGSPKPRTKPFGVAEAFSIAEARTESLRCLHCDCRKPDACLLRQHAQTYGARQSRYKADRRSFVQQTQHPDVIYEPGKCIDCGICIQIASEAGEKLGLTFVGRGFDVRVAVPFGETLAEGLCVAAERCVAACPTGALAFRDDRKPPPGTTQ</sequence>
<protein>
    <submittedName>
        <fullName evidence="8">FAD-dependent oxidoreductase</fullName>
    </submittedName>
</protein>
<dbReference type="Gene3D" id="3.10.20.740">
    <property type="match status" value="1"/>
</dbReference>
<comment type="caution">
    <text evidence="8">The sequence shown here is derived from an EMBL/GenBank/DDBJ whole genome shotgun (WGS) entry which is preliminary data.</text>
</comment>
<dbReference type="Gene3D" id="3.30.70.20">
    <property type="match status" value="1"/>
</dbReference>
<dbReference type="SUPFAM" id="SSF51971">
    <property type="entry name" value="Nucleotide-binding domain"/>
    <property type="match status" value="1"/>
</dbReference>
<feature type="domain" description="2Fe-2S ferredoxin-type" evidence="6">
    <location>
        <begin position="2"/>
        <end position="78"/>
    </location>
</feature>
<evidence type="ECO:0000256" key="4">
    <source>
        <dbReference type="ARBA" id="ARBA00023004"/>
    </source>
</evidence>
<evidence type="ECO:0000313" key="9">
    <source>
        <dbReference type="Proteomes" id="UP001431776"/>
    </source>
</evidence>
<dbReference type="InterPro" id="IPR028261">
    <property type="entry name" value="DPD_II"/>
</dbReference>
<dbReference type="PANTHER" id="PTHR43100">
    <property type="entry name" value="GLUTAMATE SYNTHASE [NADPH] SMALL CHAIN"/>
    <property type="match status" value="1"/>
</dbReference>
<dbReference type="AlphaFoldDB" id="A0AAW6TWL0"/>
<dbReference type="SUPFAM" id="SSF54292">
    <property type="entry name" value="2Fe-2S ferredoxin-like"/>
    <property type="match status" value="1"/>
</dbReference>
<dbReference type="PROSITE" id="PS51085">
    <property type="entry name" value="2FE2S_FER_2"/>
    <property type="match status" value="1"/>
</dbReference>
<dbReference type="InterPro" id="IPR036010">
    <property type="entry name" value="2Fe-2S_ferredoxin-like_sf"/>
</dbReference>
<dbReference type="Gene3D" id="3.50.50.60">
    <property type="entry name" value="FAD/NAD(P)-binding domain"/>
    <property type="match status" value="1"/>
</dbReference>
<dbReference type="PANTHER" id="PTHR43100:SF3">
    <property type="entry name" value="FAD_NAD(P)-BINDING DOMAIN-CONTAINING PROTEIN"/>
    <property type="match status" value="1"/>
</dbReference>
<dbReference type="InterPro" id="IPR001041">
    <property type="entry name" value="2Fe-2S_ferredoxin-type"/>
</dbReference>
<organism evidence="8 9">
    <name type="scientific">Anaerobaca lacustris</name>
    <dbReference type="NCBI Taxonomy" id="3044600"/>
    <lineage>
        <taxon>Bacteria</taxon>
        <taxon>Pseudomonadati</taxon>
        <taxon>Planctomycetota</taxon>
        <taxon>Phycisphaerae</taxon>
        <taxon>Sedimentisphaerales</taxon>
        <taxon>Anaerobacaceae</taxon>
        <taxon>Anaerobaca</taxon>
    </lineage>
</organism>
<keyword evidence="2" id="KW-0479">Metal-binding</keyword>
<name>A0AAW6TWL0_9BACT</name>
<dbReference type="InterPro" id="IPR036188">
    <property type="entry name" value="FAD/NAD-bd_sf"/>
</dbReference>
<evidence type="ECO:0000256" key="2">
    <source>
        <dbReference type="ARBA" id="ARBA00022723"/>
    </source>
</evidence>
<keyword evidence="5" id="KW-0411">Iron-sulfur</keyword>
<dbReference type="GO" id="GO:0051539">
    <property type="term" value="F:4 iron, 4 sulfur cluster binding"/>
    <property type="evidence" value="ECO:0007669"/>
    <property type="project" value="UniProtKB-KW"/>
</dbReference>
<reference evidence="8" key="1">
    <citation type="submission" date="2023-05" db="EMBL/GenBank/DDBJ databases">
        <title>Anaerotaeda fermentans gen. nov., sp. nov., a novel anaerobic planctomycete of the new family within the order Sedimentisphaerales isolated from Taman Peninsula, Russia.</title>
        <authorList>
            <person name="Khomyakova M.A."/>
            <person name="Merkel A.Y."/>
            <person name="Slobodkin A.I."/>
        </authorList>
    </citation>
    <scope>NUCLEOTIDE SEQUENCE</scope>
    <source>
        <strain evidence="8">M17dextr</strain>
    </source>
</reference>
<keyword evidence="3" id="KW-0677">Repeat</keyword>
<keyword evidence="4" id="KW-0408">Iron</keyword>
<dbReference type="InterPro" id="IPR051394">
    <property type="entry name" value="Glutamate_Synthase"/>
</dbReference>
<dbReference type="FunFam" id="3.30.70.20:FF:000035">
    <property type="entry name" value="Iron hydrogenase 1"/>
    <property type="match status" value="1"/>
</dbReference>
<gene>
    <name evidence="8" type="ORF">QJ522_00355</name>
</gene>
<evidence type="ECO:0000256" key="5">
    <source>
        <dbReference type="ARBA" id="ARBA00023014"/>
    </source>
</evidence>
<keyword evidence="9" id="KW-1185">Reference proteome</keyword>
<keyword evidence="1" id="KW-0004">4Fe-4S</keyword>
<dbReference type="GO" id="GO:0046872">
    <property type="term" value="F:metal ion binding"/>
    <property type="evidence" value="ECO:0007669"/>
    <property type="project" value="UniProtKB-KW"/>
</dbReference>
<dbReference type="SUPFAM" id="SSF54862">
    <property type="entry name" value="4Fe-4S ferredoxins"/>
    <property type="match status" value="1"/>
</dbReference>
<accession>A0AAW6TWL0</accession>
<evidence type="ECO:0000256" key="1">
    <source>
        <dbReference type="ARBA" id="ARBA00022485"/>
    </source>
</evidence>
<dbReference type="Pfam" id="PF14691">
    <property type="entry name" value="Fer4_20"/>
    <property type="match status" value="1"/>
</dbReference>